<dbReference type="EMBL" id="CAJVQB010008025">
    <property type="protein sequence ID" value="CAG8712904.1"/>
    <property type="molecule type" value="Genomic_DNA"/>
</dbReference>
<feature type="non-terminal residue" evidence="2">
    <location>
        <position position="70"/>
    </location>
</feature>
<evidence type="ECO:0000256" key="1">
    <source>
        <dbReference type="SAM" id="MobiDB-lite"/>
    </source>
</evidence>
<accession>A0ABN7V0E0</accession>
<organism evidence="2 3">
    <name type="scientific">Gigaspora margarita</name>
    <dbReference type="NCBI Taxonomy" id="4874"/>
    <lineage>
        <taxon>Eukaryota</taxon>
        <taxon>Fungi</taxon>
        <taxon>Fungi incertae sedis</taxon>
        <taxon>Mucoromycota</taxon>
        <taxon>Glomeromycotina</taxon>
        <taxon>Glomeromycetes</taxon>
        <taxon>Diversisporales</taxon>
        <taxon>Gigasporaceae</taxon>
        <taxon>Gigaspora</taxon>
    </lineage>
</organism>
<proteinExistence type="predicted"/>
<name>A0ABN7V0E0_GIGMA</name>
<protein>
    <submittedName>
        <fullName evidence="2">9407_t:CDS:1</fullName>
    </submittedName>
</protein>
<gene>
    <name evidence="2" type="ORF">GMARGA_LOCUS12881</name>
</gene>
<feature type="compositionally biased region" description="Polar residues" evidence="1">
    <location>
        <begin position="35"/>
        <end position="63"/>
    </location>
</feature>
<reference evidence="2 3" key="1">
    <citation type="submission" date="2021-06" db="EMBL/GenBank/DDBJ databases">
        <authorList>
            <person name="Kallberg Y."/>
            <person name="Tangrot J."/>
            <person name="Rosling A."/>
        </authorList>
    </citation>
    <scope>NUCLEOTIDE SEQUENCE [LARGE SCALE GENOMIC DNA]</scope>
    <source>
        <strain evidence="2 3">120-4 pot B 10/14</strain>
    </source>
</reference>
<evidence type="ECO:0000313" key="2">
    <source>
        <dbReference type="EMBL" id="CAG8712904.1"/>
    </source>
</evidence>
<sequence>MTTLAQQNIQRNSNDDTIGAKLYRATFQGDDTESSEIMTTNKHNSYQHQGNGTESTVQPAKLQQNKRHKT</sequence>
<dbReference type="Proteomes" id="UP000789901">
    <property type="component" value="Unassembled WGS sequence"/>
</dbReference>
<evidence type="ECO:0000313" key="3">
    <source>
        <dbReference type="Proteomes" id="UP000789901"/>
    </source>
</evidence>
<keyword evidence="3" id="KW-1185">Reference proteome</keyword>
<comment type="caution">
    <text evidence="2">The sequence shown here is derived from an EMBL/GenBank/DDBJ whole genome shotgun (WGS) entry which is preliminary data.</text>
</comment>
<feature type="region of interest" description="Disordered" evidence="1">
    <location>
        <begin position="29"/>
        <end position="70"/>
    </location>
</feature>